<feature type="compositionally biased region" description="Low complexity" evidence="1">
    <location>
        <begin position="376"/>
        <end position="394"/>
    </location>
</feature>
<organism evidence="3">
    <name type="scientific">Laccaria bicolor (strain S238N-H82 / ATCC MYA-4686)</name>
    <name type="common">Bicoloured deceiver</name>
    <name type="synonym">Laccaria laccata var. bicolor</name>
    <dbReference type="NCBI Taxonomy" id="486041"/>
    <lineage>
        <taxon>Eukaryota</taxon>
        <taxon>Fungi</taxon>
        <taxon>Dikarya</taxon>
        <taxon>Basidiomycota</taxon>
        <taxon>Agaricomycotina</taxon>
        <taxon>Agaricomycetes</taxon>
        <taxon>Agaricomycetidae</taxon>
        <taxon>Agaricales</taxon>
        <taxon>Agaricineae</taxon>
        <taxon>Hydnangiaceae</taxon>
        <taxon>Laccaria</taxon>
    </lineage>
</organism>
<protein>
    <submittedName>
        <fullName evidence="2">Predicted protein</fullName>
    </submittedName>
</protein>
<feature type="region of interest" description="Disordered" evidence="1">
    <location>
        <begin position="526"/>
        <end position="573"/>
    </location>
</feature>
<feature type="compositionally biased region" description="Polar residues" evidence="1">
    <location>
        <begin position="562"/>
        <end position="572"/>
    </location>
</feature>
<sequence length="762" mass="84141">MSAPTVMESSMMDGTHESGVVDAQPLLVTLKKGWARGVRAKFLKAHLDDYKAAILVSNEKANSVLDDIVNQWFQTFHWSIPIPKRLEDNETIPPLPVFAMTSDGFEVLSPADAALKGKVIERMRKSLYNWFDHRSKKTKSLQRSKKSQDPIATLVDRLLGSPSSPPKLRAGWEVWGAANFTSMKEACNLAFADSGKPERERAAFRNTYKKTEFLKLSEEEQTQWNEDALDSHTKAKQEWKERKGGTLQEMCPADAQQAFDGLPNLLGPLLEGIGKSLKMHFSIFIGGPEPIQQGNINAVTLVFIYLINCITELTMIDFSLHYGMNKAPVPKEWALADVEKFSIVKNVFLEFLSTCYSPDERRARALPAGDKSNPISNDLPNALPSSPSAPQSADITLTKQTVNAPRSSALRKGKAKSDRTSKKPAPRKAAPSKAQKGKRKRAAAFVESDAEDSDDESSSSSSSEEEEETNSEGLGSGKDDEPSHLLSSSITTRSTRRTTMDPKRLERPEEHVEAVVTAITNLSQVEPVIPPPSSRPSSPSLALPSRNSPLPTSASPPIPSPDHTTLPGSTMDGSPLLDPKWPTWFSKAFSFLAGRDLGPAWTQAFRQYIELERRNGFSIGGPQAGFKKQGRPDEVDWWVGRARMRSPEIKNVSSFEAKWWTWWKLLQPGWRGVADVEGPLGPAHRKQATGEDGWSVVDKHGQNVFLTVLATLVWWESGLSGNGQDDSSWQAAVEDVSWVMSQVMNASISVTTSKPPTKKQKI</sequence>
<dbReference type="RefSeq" id="XP_001885021.1">
    <property type="nucleotide sequence ID" value="XM_001884986.1"/>
</dbReference>
<dbReference type="InParanoid" id="B0DM45"/>
<gene>
    <name evidence="2" type="ORF">LACBIDRAFT_330684</name>
</gene>
<feature type="region of interest" description="Disordered" evidence="1">
    <location>
        <begin position="365"/>
        <end position="511"/>
    </location>
</feature>
<dbReference type="KEGG" id="lbc:LACBIDRAFT_330684"/>
<dbReference type="AlphaFoldDB" id="B0DM45"/>
<accession>B0DM45</accession>
<keyword evidence="3" id="KW-1185">Reference proteome</keyword>
<proteinExistence type="predicted"/>
<dbReference type="GeneID" id="6080640"/>
<feature type="compositionally biased region" description="Low complexity" evidence="1">
    <location>
        <begin position="535"/>
        <end position="551"/>
    </location>
</feature>
<name>B0DM45_LACBS</name>
<dbReference type="OrthoDB" id="2803783at2759"/>
<dbReference type="HOGENOM" id="CLU_021048_0_0_1"/>
<evidence type="ECO:0000256" key="1">
    <source>
        <dbReference type="SAM" id="MobiDB-lite"/>
    </source>
</evidence>
<feature type="compositionally biased region" description="Polar residues" evidence="1">
    <location>
        <begin position="395"/>
        <end position="406"/>
    </location>
</feature>
<feature type="compositionally biased region" description="Acidic residues" evidence="1">
    <location>
        <begin position="448"/>
        <end position="470"/>
    </location>
</feature>
<evidence type="ECO:0000313" key="3">
    <source>
        <dbReference type="Proteomes" id="UP000001194"/>
    </source>
</evidence>
<evidence type="ECO:0000313" key="2">
    <source>
        <dbReference type="EMBL" id="EDR04502.1"/>
    </source>
</evidence>
<feature type="compositionally biased region" description="Basic and acidic residues" evidence="1">
    <location>
        <begin position="498"/>
        <end position="511"/>
    </location>
</feature>
<dbReference type="Proteomes" id="UP000001194">
    <property type="component" value="Unassembled WGS sequence"/>
</dbReference>
<reference evidence="2 3" key="1">
    <citation type="journal article" date="2008" name="Nature">
        <title>The genome of Laccaria bicolor provides insights into mycorrhizal symbiosis.</title>
        <authorList>
            <person name="Martin F."/>
            <person name="Aerts A."/>
            <person name="Ahren D."/>
            <person name="Brun A."/>
            <person name="Danchin E.G.J."/>
            <person name="Duchaussoy F."/>
            <person name="Gibon J."/>
            <person name="Kohler A."/>
            <person name="Lindquist E."/>
            <person name="Pereda V."/>
            <person name="Salamov A."/>
            <person name="Shapiro H.J."/>
            <person name="Wuyts J."/>
            <person name="Blaudez D."/>
            <person name="Buee M."/>
            <person name="Brokstein P."/>
            <person name="Canbaeck B."/>
            <person name="Cohen D."/>
            <person name="Courty P.E."/>
            <person name="Coutinho P.M."/>
            <person name="Delaruelle C."/>
            <person name="Detter J.C."/>
            <person name="Deveau A."/>
            <person name="DiFazio S."/>
            <person name="Duplessis S."/>
            <person name="Fraissinet-Tachet L."/>
            <person name="Lucic E."/>
            <person name="Frey-Klett P."/>
            <person name="Fourrey C."/>
            <person name="Feussner I."/>
            <person name="Gay G."/>
            <person name="Grimwood J."/>
            <person name="Hoegger P.J."/>
            <person name="Jain P."/>
            <person name="Kilaru S."/>
            <person name="Labbe J."/>
            <person name="Lin Y.C."/>
            <person name="Legue V."/>
            <person name="Le Tacon F."/>
            <person name="Marmeisse R."/>
            <person name="Melayah D."/>
            <person name="Montanini B."/>
            <person name="Muratet M."/>
            <person name="Nehls U."/>
            <person name="Niculita-Hirzel H."/>
            <person name="Oudot-Le Secq M.P."/>
            <person name="Peter M."/>
            <person name="Quesneville H."/>
            <person name="Rajashekar B."/>
            <person name="Reich M."/>
            <person name="Rouhier N."/>
            <person name="Schmutz J."/>
            <person name="Yin T."/>
            <person name="Chalot M."/>
            <person name="Henrissat B."/>
            <person name="Kuees U."/>
            <person name="Lucas S."/>
            <person name="Van de Peer Y."/>
            <person name="Podila G.K."/>
            <person name="Polle A."/>
            <person name="Pukkila P.J."/>
            <person name="Richardson P.M."/>
            <person name="Rouze P."/>
            <person name="Sanders I.R."/>
            <person name="Stajich J.E."/>
            <person name="Tunlid A."/>
            <person name="Tuskan G."/>
            <person name="Grigoriev I.V."/>
        </authorList>
    </citation>
    <scope>NUCLEOTIDE SEQUENCE [LARGE SCALE GENOMIC DNA]</scope>
    <source>
        <strain evidence="3">S238N-H82 / ATCC MYA-4686</strain>
    </source>
</reference>
<dbReference type="EMBL" id="DS547118">
    <property type="protein sequence ID" value="EDR04502.1"/>
    <property type="molecule type" value="Genomic_DNA"/>
</dbReference>